<feature type="transmembrane region" description="Helical" evidence="2">
    <location>
        <begin position="224"/>
        <end position="246"/>
    </location>
</feature>
<protein>
    <recommendedName>
        <fullName evidence="4">Ig-like domain-containing protein</fullName>
    </recommendedName>
</protein>
<evidence type="ECO:0000256" key="2">
    <source>
        <dbReference type="SAM" id="Phobius"/>
    </source>
</evidence>
<evidence type="ECO:0000259" key="4">
    <source>
        <dbReference type="PROSITE" id="PS50835"/>
    </source>
</evidence>
<evidence type="ECO:0000256" key="3">
    <source>
        <dbReference type="SAM" id="SignalP"/>
    </source>
</evidence>
<sequence length="386" mass="43885">MTIYLLKFFLFMSTLDKVLLGFQEMNLVVVDSTSQEENPAHLLKFLNDSLVLGCYLKNNTEDNDIDLKWIYYRSSFDAIDEDFSNESSIAKPYDIVNENGTLKLHISHLQLVHNGKYKCEARINDSEVYNQNVTLIVKSRPNPCEGRIKCSNGRCIPEEWCEPCDPQKINCTNRYIHDCCPNQVIINFPKGLIYGDGSYPGRYNDYDRLNMQQHYDINFIQTTIYTIIGCALVFMIIGTVLVVAICRIHMKRSPITHVPNNRRSYTTTAYHRAFTQEIGVYDLDISVNRPEGPGLLVTYNINNGVQIVGSPVEPPPYSEIASLPPREGPPPPYTLSNLYDNTQNLLNVRSAQREASPKSNNNRPIRHGLSNGRVSSEPSLLNVNRL</sequence>
<organism evidence="5 6">
    <name type="scientific">Nezara viridula</name>
    <name type="common">Southern green stink bug</name>
    <name type="synonym">Cimex viridulus</name>
    <dbReference type="NCBI Taxonomy" id="85310"/>
    <lineage>
        <taxon>Eukaryota</taxon>
        <taxon>Metazoa</taxon>
        <taxon>Ecdysozoa</taxon>
        <taxon>Arthropoda</taxon>
        <taxon>Hexapoda</taxon>
        <taxon>Insecta</taxon>
        <taxon>Pterygota</taxon>
        <taxon>Neoptera</taxon>
        <taxon>Paraneoptera</taxon>
        <taxon>Hemiptera</taxon>
        <taxon>Heteroptera</taxon>
        <taxon>Panheteroptera</taxon>
        <taxon>Pentatomomorpha</taxon>
        <taxon>Pentatomoidea</taxon>
        <taxon>Pentatomidae</taxon>
        <taxon>Pentatominae</taxon>
        <taxon>Nezara</taxon>
    </lineage>
</organism>
<proteinExistence type="predicted"/>
<gene>
    <name evidence="5" type="ORF">NEZAVI_LOCUS14370</name>
</gene>
<evidence type="ECO:0000313" key="5">
    <source>
        <dbReference type="EMBL" id="CAH1406441.1"/>
    </source>
</evidence>
<name>A0A9P0HQL8_NEZVI</name>
<keyword evidence="6" id="KW-1185">Reference proteome</keyword>
<dbReference type="InterPro" id="IPR013783">
    <property type="entry name" value="Ig-like_fold"/>
</dbReference>
<dbReference type="AlphaFoldDB" id="A0A9P0HQL8"/>
<keyword evidence="2" id="KW-0812">Transmembrane</keyword>
<feature type="signal peptide" evidence="3">
    <location>
        <begin position="1"/>
        <end position="21"/>
    </location>
</feature>
<dbReference type="SUPFAM" id="SSF48726">
    <property type="entry name" value="Immunoglobulin"/>
    <property type="match status" value="1"/>
</dbReference>
<dbReference type="SMART" id="SM00409">
    <property type="entry name" value="IG"/>
    <property type="match status" value="1"/>
</dbReference>
<keyword evidence="2" id="KW-1133">Transmembrane helix</keyword>
<dbReference type="InterPro" id="IPR007110">
    <property type="entry name" value="Ig-like_dom"/>
</dbReference>
<dbReference type="Gene3D" id="2.60.40.10">
    <property type="entry name" value="Immunoglobulins"/>
    <property type="match status" value="1"/>
</dbReference>
<feature type="compositionally biased region" description="Polar residues" evidence="1">
    <location>
        <begin position="372"/>
        <end position="386"/>
    </location>
</feature>
<reference evidence="5" key="1">
    <citation type="submission" date="2022-01" db="EMBL/GenBank/DDBJ databases">
        <authorList>
            <person name="King R."/>
        </authorList>
    </citation>
    <scope>NUCLEOTIDE SEQUENCE</scope>
</reference>
<keyword evidence="3" id="KW-0732">Signal</keyword>
<dbReference type="InterPro" id="IPR003599">
    <property type="entry name" value="Ig_sub"/>
</dbReference>
<feature type="domain" description="Ig-like" evidence="4">
    <location>
        <begin position="47"/>
        <end position="134"/>
    </location>
</feature>
<accession>A0A9P0HQL8</accession>
<evidence type="ECO:0000256" key="1">
    <source>
        <dbReference type="SAM" id="MobiDB-lite"/>
    </source>
</evidence>
<dbReference type="OrthoDB" id="2019384at2759"/>
<evidence type="ECO:0000313" key="6">
    <source>
        <dbReference type="Proteomes" id="UP001152798"/>
    </source>
</evidence>
<dbReference type="InterPro" id="IPR036179">
    <property type="entry name" value="Ig-like_dom_sf"/>
</dbReference>
<keyword evidence="2" id="KW-0472">Membrane</keyword>
<feature type="region of interest" description="Disordered" evidence="1">
    <location>
        <begin position="350"/>
        <end position="386"/>
    </location>
</feature>
<dbReference type="PROSITE" id="PS50835">
    <property type="entry name" value="IG_LIKE"/>
    <property type="match status" value="1"/>
</dbReference>
<dbReference type="EMBL" id="OV725082">
    <property type="protein sequence ID" value="CAH1406441.1"/>
    <property type="molecule type" value="Genomic_DNA"/>
</dbReference>
<dbReference type="Proteomes" id="UP001152798">
    <property type="component" value="Chromosome 6"/>
</dbReference>
<feature type="chain" id="PRO_5040118137" description="Ig-like domain-containing protein" evidence="3">
    <location>
        <begin position="22"/>
        <end position="386"/>
    </location>
</feature>